<proteinExistence type="predicted"/>
<dbReference type="EMBL" id="JACYTQ010000002">
    <property type="protein sequence ID" value="MBD8488746.1"/>
    <property type="molecule type" value="Genomic_DNA"/>
</dbReference>
<evidence type="ECO:0000313" key="3">
    <source>
        <dbReference type="Proteomes" id="UP000647133"/>
    </source>
</evidence>
<keyword evidence="1" id="KW-0732">Signal</keyword>
<dbReference type="Proteomes" id="UP000647133">
    <property type="component" value="Unassembled WGS sequence"/>
</dbReference>
<accession>A0ABR9AJ32</accession>
<evidence type="ECO:0000256" key="1">
    <source>
        <dbReference type="SAM" id="SignalP"/>
    </source>
</evidence>
<keyword evidence="3" id="KW-1185">Reference proteome</keyword>
<name>A0ABR9AJ32_9BACT</name>
<gene>
    <name evidence="2" type="ORF">IFO69_08320</name>
</gene>
<evidence type="ECO:0000313" key="2">
    <source>
        <dbReference type="EMBL" id="MBD8488746.1"/>
    </source>
</evidence>
<reference evidence="2 3" key="1">
    <citation type="submission" date="2020-09" db="EMBL/GenBank/DDBJ databases">
        <title>Echinicola sp. CAU 1574 isolated from sand of Sido Beach.</title>
        <authorList>
            <person name="Kim W."/>
        </authorList>
    </citation>
    <scope>NUCLEOTIDE SEQUENCE [LARGE SCALE GENOMIC DNA]</scope>
    <source>
        <strain evidence="2 3">CAU 1574</strain>
    </source>
</reference>
<comment type="caution">
    <text evidence="2">The sequence shown here is derived from an EMBL/GenBank/DDBJ whole genome shotgun (WGS) entry which is preliminary data.</text>
</comment>
<feature type="signal peptide" evidence="1">
    <location>
        <begin position="1"/>
        <end position="20"/>
    </location>
</feature>
<organism evidence="2 3">
    <name type="scientific">Echinicola arenosa</name>
    <dbReference type="NCBI Taxonomy" id="2774144"/>
    <lineage>
        <taxon>Bacteria</taxon>
        <taxon>Pseudomonadati</taxon>
        <taxon>Bacteroidota</taxon>
        <taxon>Cytophagia</taxon>
        <taxon>Cytophagales</taxon>
        <taxon>Cyclobacteriaceae</taxon>
        <taxon>Echinicola</taxon>
    </lineage>
</organism>
<protein>
    <submittedName>
        <fullName evidence="2">Uncharacterized protein</fullName>
    </submittedName>
</protein>
<sequence>MIKHLFILLLSVMICQLSRAQYQDCPCCSGEHKQFDFWLGSWDVFDPSGKKVGENTIVKLENGCLIQEQWTGNSGVTGRSYNFYDPSDDSWNQIWIDNQGNNLQLKGKAKPNKMILKSSPKQNGQGQTIINRITWMLNSDKTVNQVWEVLDKNQNVLQTAFNGIYKKQTNKAH</sequence>
<dbReference type="RefSeq" id="WP_192009598.1">
    <property type="nucleotide sequence ID" value="NZ_JACYTQ010000002.1"/>
</dbReference>
<feature type="chain" id="PRO_5047524599" evidence="1">
    <location>
        <begin position="21"/>
        <end position="173"/>
    </location>
</feature>